<reference evidence="1 2" key="1">
    <citation type="journal article" date="2016" name="Proc. Natl. Acad. Sci. U.S.A.">
        <title>Comparative genomics of biotechnologically important yeasts.</title>
        <authorList>
            <person name="Riley R."/>
            <person name="Haridas S."/>
            <person name="Wolfe K.H."/>
            <person name="Lopes M.R."/>
            <person name="Hittinger C.T."/>
            <person name="Goeker M."/>
            <person name="Salamov A.A."/>
            <person name="Wisecaver J.H."/>
            <person name="Long T.M."/>
            <person name="Calvey C.H."/>
            <person name="Aerts A.L."/>
            <person name="Barry K.W."/>
            <person name="Choi C."/>
            <person name="Clum A."/>
            <person name="Coughlan A.Y."/>
            <person name="Deshpande S."/>
            <person name="Douglass A.P."/>
            <person name="Hanson S.J."/>
            <person name="Klenk H.-P."/>
            <person name="LaButti K.M."/>
            <person name="Lapidus A."/>
            <person name="Lindquist E.A."/>
            <person name="Lipzen A.M."/>
            <person name="Meier-Kolthoff J.P."/>
            <person name="Ohm R.A."/>
            <person name="Otillar R.P."/>
            <person name="Pangilinan J.L."/>
            <person name="Peng Y."/>
            <person name="Rokas A."/>
            <person name="Rosa C.A."/>
            <person name="Scheuner C."/>
            <person name="Sibirny A.A."/>
            <person name="Slot J.C."/>
            <person name="Stielow J.B."/>
            <person name="Sun H."/>
            <person name="Kurtzman C.P."/>
            <person name="Blackwell M."/>
            <person name="Grigoriev I.V."/>
            <person name="Jeffries T.W."/>
        </authorList>
    </citation>
    <scope>NUCLEOTIDE SEQUENCE [LARGE SCALE GENOMIC DNA]</scope>
    <source>
        <strain evidence="1 2">DSM 6958</strain>
    </source>
</reference>
<gene>
    <name evidence="1" type="ORF">NADFUDRAFT_48524</name>
</gene>
<organism evidence="1 2">
    <name type="scientific">Nadsonia fulvescens var. elongata DSM 6958</name>
    <dbReference type="NCBI Taxonomy" id="857566"/>
    <lineage>
        <taxon>Eukaryota</taxon>
        <taxon>Fungi</taxon>
        <taxon>Dikarya</taxon>
        <taxon>Ascomycota</taxon>
        <taxon>Saccharomycotina</taxon>
        <taxon>Dipodascomycetes</taxon>
        <taxon>Dipodascales</taxon>
        <taxon>Dipodascales incertae sedis</taxon>
        <taxon>Nadsonia</taxon>
    </lineage>
</organism>
<accession>A0A1E3PRA3</accession>
<proteinExistence type="predicted"/>
<evidence type="ECO:0000313" key="2">
    <source>
        <dbReference type="Proteomes" id="UP000095009"/>
    </source>
</evidence>
<dbReference type="AlphaFoldDB" id="A0A1E3PRA3"/>
<keyword evidence="2" id="KW-1185">Reference proteome</keyword>
<protein>
    <submittedName>
        <fullName evidence="1">Uncharacterized protein</fullName>
    </submittedName>
</protein>
<dbReference type="Proteomes" id="UP000095009">
    <property type="component" value="Unassembled WGS sequence"/>
</dbReference>
<evidence type="ECO:0000313" key="1">
    <source>
        <dbReference type="EMBL" id="ODQ67860.1"/>
    </source>
</evidence>
<sequence>MDSLDLTLQSVNERIQEIEHLVGSTLAPLTTPATSPATGMVKHLAAVRDQINGLMASYKPLQEFAQLVTHYRLWTEVRKIANDEPKDQDGGNSLTAEQKLAVIKSLAATPALSTTLSTHVDTMSDYLQDKPPYATPRELAQVAELLPTLLNYVDRVYAVQSQVDQLSVATTELMTRWIKHCVADNEQWIEWEQRLQRVTTELSRAQRQKALEENRI</sequence>
<name>A0A1E3PRA3_9ASCO</name>
<dbReference type="EMBL" id="KV454406">
    <property type="protein sequence ID" value="ODQ67860.1"/>
    <property type="molecule type" value="Genomic_DNA"/>
</dbReference>